<sequence length="289" mass="33276">MMRKIVLLILIFIGMRSVYGADDIVVWHRTYEKIALIDIIEMAAKLSEPEFGPYTIRPSRVIEQGRAFISLAEGELLNVMVAGISSERERLGLPIYVPLDRGLLGFRVCLQNKTARSLKKITSLTDFMNNRIVVGVGSHWPDREILEYNGLKVMHSPVYEQLFPMLHKGRFDCFLRSMHEVDQELVTYQEYELQVDKYISIIYPQADFAFVSVNHPRIHKRLQLGLKKAIAQGLFSEHFEKYYAATLKEHNLYGRKLIILENPDLSIEAFDAINEYGLASFALNVPKRP</sequence>
<dbReference type="RefSeq" id="WP_105936377.1">
    <property type="nucleotide sequence ID" value="NZ_PVNP01000203.1"/>
</dbReference>
<proteinExistence type="predicted"/>
<evidence type="ECO:0000313" key="2">
    <source>
        <dbReference type="Proteomes" id="UP000238949"/>
    </source>
</evidence>
<reference evidence="2" key="1">
    <citation type="journal article" date="2020" name="Int. J. Syst. Evol. Microbiol.">
        <title>Alteromonas alba sp. nov., a marine bacterium isolated from the seawater of the West Pacific Ocean.</title>
        <authorList>
            <person name="Sun C."/>
            <person name="Wu Y.-H."/>
            <person name="Xamxidin M."/>
            <person name="Cheng H."/>
            <person name="Xu X.-W."/>
        </authorList>
    </citation>
    <scope>NUCLEOTIDE SEQUENCE [LARGE SCALE GENOMIC DNA]</scope>
    <source>
        <strain evidence="2">190</strain>
    </source>
</reference>
<organism evidence="1 2">
    <name type="scientific">Alteromonas alba</name>
    <dbReference type="NCBI Taxonomy" id="2079529"/>
    <lineage>
        <taxon>Bacteria</taxon>
        <taxon>Pseudomonadati</taxon>
        <taxon>Pseudomonadota</taxon>
        <taxon>Gammaproteobacteria</taxon>
        <taxon>Alteromonadales</taxon>
        <taxon>Alteromonadaceae</taxon>
        <taxon>Alteromonas/Salinimonas group</taxon>
        <taxon>Alteromonas</taxon>
    </lineage>
</organism>
<evidence type="ECO:0008006" key="3">
    <source>
        <dbReference type="Google" id="ProtNLM"/>
    </source>
</evidence>
<dbReference type="OrthoDB" id="547680at2"/>
<dbReference type="AlphaFoldDB" id="A0A2S9V5B3"/>
<dbReference type="Proteomes" id="UP000238949">
    <property type="component" value="Unassembled WGS sequence"/>
</dbReference>
<protein>
    <recommendedName>
        <fullName evidence="3">Solute-binding protein family 3/N-terminal domain-containing protein</fullName>
    </recommendedName>
</protein>
<keyword evidence="2" id="KW-1185">Reference proteome</keyword>
<dbReference type="SUPFAM" id="SSF53850">
    <property type="entry name" value="Periplasmic binding protein-like II"/>
    <property type="match status" value="1"/>
</dbReference>
<dbReference type="EMBL" id="PVNP01000203">
    <property type="protein sequence ID" value="PRO71639.1"/>
    <property type="molecule type" value="Genomic_DNA"/>
</dbReference>
<gene>
    <name evidence="1" type="ORF">C6Y40_21150</name>
</gene>
<comment type="caution">
    <text evidence="1">The sequence shown here is derived from an EMBL/GenBank/DDBJ whole genome shotgun (WGS) entry which is preliminary data.</text>
</comment>
<evidence type="ECO:0000313" key="1">
    <source>
        <dbReference type="EMBL" id="PRO71639.1"/>
    </source>
</evidence>
<name>A0A2S9V5B3_9ALTE</name>
<accession>A0A2S9V5B3</accession>